<evidence type="ECO:0000256" key="1">
    <source>
        <dbReference type="ARBA" id="ARBA00023002"/>
    </source>
</evidence>
<evidence type="ECO:0000256" key="2">
    <source>
        <dbReference type="SAM" id="MobiDB-lite"/>
    </source>
</evidence>
<dbReference type="Proteomes" id="UP001165584">
    <property type="component" value="Unassembled WGS sequence"/>
</dbReference>
<sequence length="228" mass="23649">MTESIVPTPTPTPTPTPLRVAVLGTGHIGPAIARAARDAGYDVTVSASGSPERISLIAQVVMPGVEPVWAAEGIGRADVVVLAIPLHRFLAIDAEALRGKIVIDAMNYWAPTDGTLAAFTDSALGTSEIVQRHLAGASVVKTLNHTGYHDLEEDRRPAGDPERRAQGVAGDDPQAVALVSRMVDAMGYDPLVIDGLAGGRILQPGGPAFGARLTLAELEDAVEVDVAA</sequence>
<feature type="compositionally biased region" description="Basic and acidic residues" evidence="2">
    <location>
        <begin position="148"/>
        <end position="165"/>
    </location>
</feature>
<accession>A0ABT2GKD0</accession>
<evidence type="ECO:0000259" key="3">
    <source>
        <dbReference type="Pfam" id="PF03807"/>
    </source>
</evidence>
<comment type="caution">
    <text evidence="4">The sequence shown here is derived from an EMBL/GenBank/DDBJ whole genome shotgun (WGS) entry which is preliminary data.</text>
</comment>
<dbReference type="Pfam" id="PF03807">
    <property type="entry name" value="F420_oxidored"/>
    <property type="match status" value="1"/>
</dbReference>
<protein>
    <submittedName>
        <fullName evidence="4">NAD(P)-binding domain-containing protein</fullName>
    </submittedName>
</protein>
<reference evidence="4" key="1">
    <citation type="submission" date="2022-08" db="EMBL/GenBank/DDBJ databases">
        <authorList>
            <person name="Deng Y."/>
            <person name="Han X.-F."/>
            <person name="Zhang Y.-Q."/>
        </authorList>
    </citation>
    <scope>NUCLEOTIDE SEQUENCE</scope>
    <source>
        <strain evidence="4">CPCC 205763</strain>
    </source>
</reference>
<dbReference type="PANTHER" id="PTHR14239">
    <property type="entry name" value="DUDULIN-RELATED"/>
    <property type="match status" value="1"/>
</dbReference>
<dbReference type="InterPro" id="IPR036291">
    <property type="entry name" value="NAD(P)-bd_dom_sf"/>
</dbReference>
<evidence type="ECO:0000313" key="5">
    <source>
        <dbReference type="Proteomes" id="UP001165584"/>
    </source>
</evidence>
<name>A0ABT2GKD0_9MICO</name>
<feature type="domain" description="Pyrroline-5-carboxylate reductase catalytic N-terminal" evidence="3">
    <location>
        <begin position="19"/>
        <end position="108"/>
    </location>
</feature>
<evidence type="ECO:0000313" key="4">
    <source>
        <dbReference type="EMBL" id="MCS5716675.1"/>
    </source>
</evidence>
<dbReference type="InterPro" id="IPR051267">
    <property type="entry name" value="STEAP_metalloreductase"/>
</dbReference>
<dbReference type="SUPFAM" id="SSF51735">
    <property type="entry name" value="NAD(P)-binding Rossmann-fold domains"/>
    <property type="match status" value="1"/>
</dbReference>
<keyword evidence="1" id="KW-0560">Oxidoreductase</keyword>
<proteinExistence type="predicted"/>
<dbReference type="EMBL" id="JANLCM010000001">
    <property type="protein sequence ID" value="MCS5716675.1"/>
    <property type="molecule type" value="Genomic_DNA"/>
</dbReference>
<dbReference type="RefSeq" id="WP_259504036.1">
    <property type="nucleotide sequence ID" value="NZ_JANLCM010000001.1"/>
</dbReference>
<gene>
    <name evidence="4" type="ORF">N1027_00820</name>
</gene>
<feature type="region of interest" description="Disordered" evidence="2">
    <location>
        <begin position="148"/>
        <end position="170"/>
    </location>
</feature>
<keyword evidence="5" id="KW-1185">Reference proteome</keyword>
<dbReference type="Gene3D" id="3.40.50.720">
    <property type="entry name" value="NAD(P)-binding Rossmann-like Domain"/>
    <property type="match status" value="1"/>
</dbReference>
<organism evidence="4 5">
    <name type="scientific">Herbiconiux aconitum</name>
    <dbReference type="NCBI Taxonomy" id="2970913"/>
    <lineage>
        <taxon>Bacteria</taxon>
        <taxon>Bacillati</taxon>
        <taxon>Actinomycetota</taxon>
        <taxon>Actinomycetes</taxon>
        <taxon>Micrococcales</taxon>
        <taxon>Microbacteriaceae</taxon>
        <taxon>Herbiconiux</taxon>
    </lineage>
</organism>
<dbReference type="InterPro" id="IPR028939">
    <property type="entry name" value="P5C_Rdtase_cat_N"/>
</dbReference>